<keyword evidence="4" id="KW-1185">Reference proteome</keyword>
<dbReference type="PANTHER" id="PTHR43625">
    <property type="entry name" value="AFLATOXIN B1 ALDEHYDE REDUCTASE"/>
    <property type="match status" value="1"/>
</dbReference>
<dbReference type="OrthoDB" id="37537at2759"/>
<dbReference type="GO" id="GO:0005737">
    <property type="term" value="C:cytoplasm"/>
    <property type="evidence" value="ECO:0007669"/>
    <property type="project" value="TreeGrafter"/>
</dbReference>
<accession>A0A9Q5N7A7</accession>
<feature type="domain" description="NADP-dependent oxidoreductase" evidence="2">
    <location>
        <begin position="38"/>
        <end position="327"/>
    </location>
</feature>
<organism evidence="3 4">
    <name type="scientific">Sanghuangporus baumii</name>
    <name type="common">Phellinus baumii</name>
    <dbReference type="NCBI Taxonomy" id="108892"/>
    <lineage>
        <taxon>Eukaryota</taxon>
        <taxon>Fungi</taxon>
        <taxon>Dikarya</taxon>
        <taxon>Basidiomycota</taxon>
        <taxon>Agaricomycotina</taxon>
        <taxon>Agaricomycetes</taxon>
        <taxon>Hymenochaetales</taxon>
        <taxon>Hymenochaetaceae</taxon>
        <taxon>Sanghuangporus</taxon>
    </lineage>
</organism>
<proteinExistence type="predicted"/>
<dbReference type="AlphaFoldDB" id="A0A9Q5N7A7"/>
<dbReference type="Proteomes" id="UP000757232">
    <property type="component" value="Unassembled WGS sequence"/>
</dbReference>
<dbReference type="PRINTS" id="PR00069">
    <property type="entry name" value="ALDKETRDTASE"/>
</dbReference>
<keyword evidence="1" id="KW-0560">Oxidoreductase</keyword>
<reference evidence="3" key="1">
    <citation type="submission" date="2016-06" db="EMBL/GenBank/DDBJ databases">
        <title>Draft Genome sequence of the fungus Inonotus baumii.</title>
        <authorList>
            <person name="Zhu H."/>
            <person name="Lin W."/>
        </authorList>
    </citation>
    <scope>NUCLEOTIDE SEQUENCE</scope>
    <source>
        <strain evidence="3">821</strain>
    </source>
</reference>
<protein>
    <submittedName>
        <fullName evidence="3">Aldo/keto reductase</fullName>
    </submittedName>
</protein>
<evidence type="ECO:0000256" key="1">
    <source>
        <dbReference type="ARBA" id="ARBA00023002"/>
    </source>
</evidence>
<dbReference type="InterPro" id="IPR050791">
    <property type="entry name" value="Aldo-Keto_reductase"/>
</dbReference>
<dbReference type="PANTHER" id="PTHR43625:SF40">
    <property type="entry name" value="ALDO-KETO REDUCTASE YAKC [NADP(+)]"/>
    <property type="match status" value="1"/>
</dbReference>
<dbReference type="EMBL" id="LNZH02000201">
    <property type="protein sequence ID" value="OCB86493.1"/>
    <property type="molecule type" value="Genomic_DNA"/>
</dbReference>
<name>A0A9Q5N7A7_SANBA</name>
<evidence type="ECO:0000259" key="2">
    <source>
        <dbReference type="Pfam" id="PF00248"/>
    </source>
</evidence>
<dbReference type="InterPro" id="IPR036812">
    <property type="entry name" value="NAD(P)_OxRdtase_dom_sf"/>
</dbReference>
<evidence type="ECO:0000313" key="3">
    <source>
        <dbReference type="EMBL" id="OCB86493.1"/>
    </source>
</evidence>
<dbReference type="Pfam" id="PF00248">
    <property type="entry name" value="Aldo_ket_red"/>
    <property type="match status" value="1"/>
</dbReference>
<dbReference type="Gene3D" id="3.20.20.100">
    <property type="entry name" value="NADP-dependent oxidoreductase domain"/>
    <property type="match status" value="1"/>
</dbReference>
<sequence>MPLTSLWWCKMLKRTVKYEFVAMSVKIRKIAGNEVFALGYGAMGIGFNRDGESDEQRFKVLDAAYDAGCKHWDTANVYGDSEELLGKWFKRTGKRSEIFLASKFGFDPFPNIDGTPENAKKTLEEALKKLQTDYIDLYYLHRPDPKVPIEATVGTLAEFVKQGKIRYIGISECSAETLRRAHAIHPIAAIQMEYSPFTLDMELPDIGVLKTARELGVAIVAYSPLGRGILTGRYKSPDDFEDDFRRAIPRYSKENFPKVLAIVDAVKKIGDKHGVTSGQVTLAWLLAQGDDIIPIPGTTKVKYLKENLAAVDVKLSQDEIAEIRQLAENAEVLKGERYPWGLQKQLFADTPPLA</sequence>
<dbReference type="SUPFAM" id="SSF51430">
    <property type="entry name" value="NAD(P)-linked oxidoreductase"/>
    <property type="match status" value="1"/>
</dbReference>
<dbReference type="InterPro" id="IPR020471">
    <property type="entry name" value="AKR"/>
</dbReference>
<gene>
    <name evidence="3" type="ORF">A7U60_g6387</name>
</gene>
<comment type="caution">
    <text evidence="3">The sequence shown here is derived from an EMBL/GenBank/DDBJ whole genome shotgun (WGS) entry which is preliminary data.</text>
</comment>
<dbReference type="GO" id="GO:0016491">
    <property type="term" value="F:oxidoreductase activity"/>
    <property type="evidence" value="ECO:0007669"/>
    <property type="project" value="UniProtKB-KW"/>
</dbReference>
<evidence type="ECO:0000313" key="4">
    <source>
        <dbReference type="Proteomes" id="UP000757232"/>
    </source>
</evidence>
<dbReference type="InterPro" id="IPR023210">
    <property type="entry name" value="NADP_OxRdtase_dom"/>
</dbReference>